<comment type="similarity">
    <text evidence="2 8">Belongs to the PHP hydrolase family. HisK subfamily.</text>
</comment>
<comment type="catalytic activity">
    <reaction evidence="7 8">
        <text>L-histidinol phosphate + H2O = L-histidinol + phosphate</text>
        <dbReference type="Rhea" id="RHEA:14465"/>
        <dbReference type="ChEBI" id="CHEBI:15377"/>
        <dbReference type="ChEBI" id="CHEBI:43474"/>
        <dbReference type="ChEBI" id="CHEBI:57699"/>
        <dbReference type="ChEBI" id="CHEBI:57980"/>
        <dbReference type="EC" id="3.1.3.15"/>
    </reaction>
</comment>
<keyword evidence="5 8" id="KW-0378">Hydrolase</keyword>
<evidence type="ECO:0000256" key="1">
    <source>
        <dbReference type="ARBA" id="ARBA00004970"/>
    </source>
</evidence>
<evidence type="ECO:0000259" key="9">
    <source>
        <dbReference type="Pfam" id="PF02811"/>
    </source>
</evidence>
<evidence type="ECO:0000313" key="11">
    <source>
        <dbReference type="Proteomes" id="UP000683246"/>
    </source>
</evidence>
<dbReference type="KEGG" id="vpy:HZI73_11490"/>
<dbReference type="InterPro" id="IPR010140">
    <property type="entry name" value="Histidinol_P_phosphatase_HisJ"/>
</dbReference>
<evidence type="ECO:0000256" key="3">
    <source>
        <dbReference type="ARBA" id="ARBA00013085"/>
    </source>
</evidence>
<evidence type="ECO:0000256" key="2">
    <source>
        <dbReference type="ARBA" id="ARBA00009152"/>
    </source>
</evidence>
<dbReference type="Gene3D" id="3.20.20.140">
    <property type="entry name" value="Metal-dependent hydrolases"/>
    <property type="match status" value="1"/>
</dbReference>
<dbReference type="Proteomes" id="UP000683246">
    <property type="component" value="Chromosome"/>
</dbReference>
<evidence type="ECO:0000256" key="5">
    <source>
        <dbReference type="ARBA" id="ARBA00022801"/>
    </source>
</evidence>
<comment type="pathway">
    <text evidence="1 8">Amino-acid biosynthesis; L-histidine biosynthesis; L-histidine from 5-phospho-alpha-D-ribose 1-diphosphate: step 8/9.</text>
</comment>
<name>A0A8J8SH07_9FIRM</name>
<evidence type="ECO:0000256" key="4">
    <source>
        <dbReference type="ARBA" id="ARBA00022605"/>
    </source>
</evidence>
<dbReference type="GO" id="GO:0005737">
    <property type="term" value="C:cytoplasm"/>
    <property type="evidence" value="ECO:0007669"/>
    <property type="project" value="TreeGrafter"/>
</dbReference>
<dbReference type="InterPro" id="IPR004013">
    <property type="entry name" value="PHP_dom"/>
</dbReference>
<keyword evidence="4 8" id="KW-0028">Amino-acid biosynthesis</keyword>
<dbReference type="NCBIfam" id="TIGR01856">
    <property type="entry name" value="hisJ_fam"/>
    <property type="match status" value="1"/>
</dbReference>
<sequence>MKEIYLDYHIHSSMSPDTDVSMEEMCQSAIHKGFKEIAFTDHFEFYTTDKEGRTFNEAYLDTYFETLGQCREKFKNQLIIRRGIELGQQHVQLQRSNTLLSLYAFDYVLASVHKINDVDLSQVVYHDDNIDHYCKRYLEQLYTLVDKGDFDVLAHLDLIKRYAARQHVQVDLIHYKLELAQIFERLIQRGKGLEINTSTLRRGLDEPFPSMAILKMYKGMGGEIITVGSDAHDPEDIGGDFHMILDMLAAVGLKRLYHYDNRKGMRVQL</sequence>
<dbReference type="EC" id="3.1.3.15" evidence="3 8"/>
<dbReference type="Pfam" id="PF02811">
    <property type="entry name" value="PHP"/>
    <property type="match status" value="1"/>
</dbReference>
<dbReference type="GO" id="GO:0000105">
    <property type="term" value="P:L-histidine biosynthetic process"/>
    <property type="evidence" value="ECO:0007669"/>
    <property type="project" value="UniProtKB-UniRule"/>
</dbReference>
<evidence type="ECO:0000256" key="8">
    <source>
        <dbReference type="RuleBase" id="RU366003"/>
    </source>
</evidence>
<evidence type="ECO:0000313" key="10">
    <source>
        <dbReference type="EMBL" id="QUI22873.1"/>
    </source>
</evidence>
<protein>
    <recommendedName>
        <fullName evidence="3 8">Histidinol-phosphatase</fullName>
        <shortName evidence="8">HolPase</shortName>
        <ecNumber evidence="3 8">3.1.3.15</ecNumber>
    </recommendedName>
</protein>
<gene>
    <name evidence="10" type="ORF">HZI73_11490</name>
</gene>
<dbReference type="SUPFAM" id="SSF89550">
    <property type="entry name" value="PHP domain-like"/>
    <property type="match status" value="1"/>
</dbReference>
<dbReference type="RefSeq" id="WP_212698368.1">
    <property type="nucleotide sequence ID" value="NZ_CP058649.1"/>
</dbReference>
<keyword evidence="11" id="KW-1185">Reference proteome</keyword>
<accession>A0A8J8SH07</accession>
<organism evidence="10 11">
    <name type="scientific">Vallitalea pronyensis</name>
    <dbReference type="NCBI Taxonomy" id="1348613"/>
    <lineage>
        <taxon>Bacteria</taxon>
        <taxon>Bacillati</taxon>
        <taxon>Bacillota</taxon>
        <taxon>Clostridia</taxon>
        <taxon>Lachnospirales</taxon>
        <taxon>Vallitaleaceae</taxon>
        <taxon>Vallitalea</taxon>
    </lineage>
</organism>
<dbReference type="GO" id="GO:0004401">
    <property type="term" value="F:histidinol-phosphatase activity"/>
    <property type="evidence" value="ECO:0007669"/>
    <property type="project" value="UniProtKB-UniRule"/>
</dbReference>
<dbReference type="AlphaFoldDB" id="A0A8J8SH07"/>
<evidence type="ECO:0000256" key="6">
    <source>
        <dbReference type="ARBA" id="ARBA00023102"/>
    </source>
</evidence>
<reference evidence="10" key="1">
    <citation type="submission" date="2020-07" db="EMBL/GenBank/DDBJ databases">
        <title>Vallitalea pronyensis genome.</title>
        <authorList>
            <person name="Postec A."/>
        </authorList>
    </citation>
    <scope>NUCLEOTIDE SEQUENCE</scope>
    <source>
        <strain evidence="10">FatNI3</strain>
    </source>
</reference>
<keyword evidence="6 8" id="KW-0368">Histidine biosynthesis</keyword>
<evidence type="ECO:0000256" key="7">
    <source>
        <dbReference type="ARBA" id="ARBA00049158"/>
    </source>
</evidence>
<dbReference type="UniPathway" id="UPA00031">
    <property type="reaction ID" value="UER00013"/>
</dbReference>
<dbReference type="PANTHER" id="PTHR21039:SF0">
    <property type="entry name" value="HISTIDINOL-PHOSPHATASE"/>
    <property type="match status" value="1"/>
</dbReference>
<dbReference type="EMBL" id="CP058649">
    <property type="protein sequence ID" value="QUI22873.1"/>
    <property type="molecule type" value="Genomic_DNA"/>
</dbReference>
<feature type="domain" description="PHP" evidence="9">
    <location>
        <begin position="7"/>
        <end position="198"/>
    </location>
</feature>
<dbReference type="PANTHER" id="PTHR21039">
    <property type="entry name" value="HISTIDINOL PHOSPHATASE-RELATED"/>
    <property type="match status" value="1"/>
</dbReference>
<dbReference type="InterPro" id="IPR016195">
    <property type="entry name" value="Pol/histidinol_Pase-like"/>
</dbReference>
<proteinExistence type="inferred from homology"/>